<dbReference type="Proteomes" id="UP000887575">
    <property type="component" value="Unassembled WGS sequence"/>
</dbReference>
<dbReference type="WBParaSite" id="MBELARI_LOCUS4877">
    <property type="protein sequence ID" value="MBELARI_LOCUS4877"/>
    <property type="gene ID" value="MBELARI_LOCUS4877"/>
</dbReference>
<dbReference type="AlphaFoldDB" id="A0AAF3FD45"/>
<name>A0AAF3FD45_9BILA</name>
<feature type="compositionally biased region" description="Low complexity" evidence="1">
    <location>
        <begin position="220"/>
        <end position="236"/>
    </location>
</feature>
<evidence type="ECO:0000313" key="3">
    <source>
        <dbReference type="WBParaSite" id="MBELARI_LOCUS4877"/>
    </source>
</evidence>
<protein>
    <submittedName>
        <fullName evidence="3">Uncharacterized protein</fullName>
    </submittedName>
</protein>
<sequence>MDTSNNETNLKSLEPNKDSHSPIGTILLRNVVQYICVGLMTDKMPGKKPDLPKDASRHLLTASDIESWFVEIGKTLPPPPQQPPPPSEAPHQQLGNNPDFPRQQQINNGKSGPPPAYPSVNGNYQPGNGGYFPQPVRSTVIVQQPGFGGGYGGGDDRMLTGLLLGSMVGYGMGSFWGGQWASMGRWVVLAVDIIRITTLRRSTGTMGKRSERAATGGRGDAAAGAGPVDGGEAAAGGRHSGDYGGYENGGGYDQGDYGGYDNGGYDGGGYDYGGGGGYDFGGGDFGGGGGDFGGGF</sequence>
<proteinExistence type="predicted"/>
<feature type="region of interest" description="Disordered" evidence="1">
    <location>
        <begin position="73"/>
        <end position="132"/>
    </location>
</feature>
<feature type="region of interest" description="Disordered" evidence="1">
    <location>
        <begin position="204"/>
        <end position="236"/>
    </location>
</feature>
<accession>A0AAF3FD45</accession>
<organism evidence="2 3">
    <name type="scientific">Mesorhabditis belari</name>
    <dbReference type="NCBI Taxonomy" id="2138241"/>
    <lineage>
        <taxon>Eukaryota</taxon>
        <taxon>Metazoa</taxon>
        <taxon>Ecdysozoa</taxon>
        <taxon>Nematoda</taxon>
        <taxon>Chromadorea</taxon>
        <taxon>Rhabditida</taxon>
        <taxon>Rhabditina</taxon>
        <taxon>Rhabditomorpha</taxon>
        <taxon>Rhabditoidea</taxon>
        <taxon>Rhabditidae</taxon>
        <taxon>Mesorhabditinae</taxon>
        <taxon>Mesorhabditis</taxon>
    </lineage>
</organism>
<feature type="compositionally biased region" description="Pro residues" evidence="1">
    <location>
        <begin position="76"/>
        <end position="88"/>
    </location>
</feature>
<keyword evidence="2" id="KW-1185">Reference proteome</keyword>
<reference evidence="3" key="1">
    <citation type="submission" date="2024-02" db="UniProtKB">
        <authorList>
            <consortium name="WormBaseParasite"/>
        </authorList>
    </citation>
    <scope>IDENTIFICATION</scope>
</reference>
<evidence type="ECO:0000256" key="1">
    <source>
        <dbReference type="SAM" id="MobiDB-lite"/>
    </source>
</evidence>
<evidence type="ECO:0000313" key="2">
    <source>
        <dbReference type="Proteomes" id="UP000887575"/>
    </source>
</evidence>
<feature type="compositionally biased region" description="Polar residues" evidence="1">
    <location>
        <begin position="1"/>
        <end position="11"/>
    </location>
</feature>
<feature type="region of interest" description="Disordered" evidence="1">
    <location>
        <begin position="1"/>
        <end position="22"/>
    </location>
</feature>